<feature type="region of interest" description="Disordered" evidence="1">
    <location>
        <begin position="1"/>
        <end position="22"/>
    </location>
</feature>
<comment type="caution">
    <text evidence="2">The sequence shown here is derived from an EMBL/GenBank/DDBJ whole genome shotgun (WGS) entry which is preliminary data.</text>
</comment>
<accession>A0ABY1CWK6</accession>
<evidence type="ECO:0008006" key="4">
    <source>
        <dbReference type="Google" id="ProtNLM"/>
    </source>
</evidence>
<reference evidence="2 3" key="1">
    <citation type="submission" date="2016-10" db="EMBL/GenBank/DDBJ databases">
        <authorList>
            <person name="Varghese N."/>
            <person name="Submissions S."/>
        </authorList>
    </citation>
    <scope>NUCLEOTIDE SEQUENCE [LARGE SCALE GENOMIC DNA]</scope>
    <source>
        <strain evidence="2 3">DSM 16525</strain>
    </source>
</reference>
<name>A0ABY1CWK6_MYXFU</name>
<evidence type="ECO:0000256" key="1">
    <source>
        <dbReference type="SAM" id="MobiDB-lite"/>
    </source>
</evidence>
<gene>
    <name evidence="2" type="ORF">SAMN05443572_116134</name>
</gene>
<evidence type="ECO:0000313" key="2">
    <source>
        <dbReference type="EMBL" id="SEU41221.1"/>
    </source>
</evidence>
<feature type="compositionally biased region" description="Basic and acidic residues" evidence="1">
    <location>
        <begin position="1"/>
        <end position="11"/>
    </location>
</feature>
<organism evidence="2 3">
    <name type="scientific">Myxococcus fulvus</name>
    <dbReference type="NCBI Taxonomy" id="33"/>
    <lineage>
        <taxon>Bacteria</taxon>
        <taxon>Pseudomonadati</taxon>
        <taxon>Myxococcota</taxon>
        <taxon>Myxococcia</taxon>
        <taxon>Myxococcales</taxon>
        <taxon>Cystobacterineae</taxon>
        <taxon>Myxococcaceae</taxon>
        <taxon>Myxococcus</taxon>
    </lineage>
</organism>
<dbReference type="Proteomes" id="UP000183760">
    <property type="component" value="Unassembled WGS sequence"/>
</dbReference>
<evidence type="ECO:0000313" key="3">
    <source>
        <dbReference type="Proteomes" id="UP000183760"/>
    </source>
</evidence>
<proteinExistence type="predicted"/>
<sequence>MTMLYPEEHELQTPTQSLKDPHSAAKLRLQASLWLSRAQRELHDAIFLRDGSDESLERYYSARAELDSAEAYALMVAKALLQAG</sequence>
<protein>
    <recommendedName>
        <fullName evidence="4">FruA-associating protein, FapA</fullName>
    </recommendedName>
</protein>
<keyword evidence="3" id="KW-1185">Reference proteome</keyword>
<dbReference type="EMBL" id="FOIB01000016">
    <property type="protein sequence ID" value="SEU41221.1"/>
    <property type="molecule type" value="Genomic_DNA"/>
</dbReference>